<dbReference type="Pfam" id="PF03695">
    <property type="entry name" value="UPF0149"/>
    <property type="match status" value="1"/>
</dbReference>
<dbReference type="InterPro" id="IPR036255">
    <property type="entry name" value="YgfB-like_sf"/>
</dbReference>
<dbReference type="Proteomes" id="UP000501427">
    <property type="component" value="Chromosome"/>
</dbReference>
<accession>A0A6M4YA60</accession>
<organism evidence="1 2">
    <name type="scientific">Aeromonas media</name>
    <dbReference type="NCBI Taxonomy" id="651"/>
    <lineage>
        <taxon>Bacteria</taxon>
        <taxon>Pseudomonadati</taxon>
        <taxon>Pseudomonadota</taxon>
        <taxon>Gammaproteobacteria</taxon>
        <taxon>Aeromonadales</taxon>
        <taxon>Aeromonadaceae</taxon>
        <taxon>Aeromonas</taxon>
    </lineage>
</organism>
<dbReference type="InterPro" id="IPR011978">
    <property type="entry name" value="YgfB-like"/>
</dbReference>
<reference evidence="1 2" key="1">
    <citation type="submission" date="2019-03" db="EMBL/GenBank/DDBJ databases">
        <title>Novel transposon Tn6433 accelerates the dissemination of tet(E) in Aeromonas from aerobic biofilm under oxytetracycline stress.</title>
        <authorList>
            <person name="Shi Y."/>
            <person name="Tian Z."/>
            <person name="Zhang Y."/>
            <person name="Zhang H."/>
            <person name="Yang M."/>
        </authorList>
    </citation>
    <scope>NUCLEOTIDE SEQUENCE [LARGE SCALE GENOMIC DNA]</scope>
    <source>
        <strain evidence="1 2">T0.1-19</strain>
    </source>
</reference>
<dbReference type="Gene3D" id="1.20.120.740">
    <property type="entry name" value="YgfB uncharacterised protein family UPF0149, PF03695"/>
    <property type="match status" value="1"/>
</dbReference>
<protein>
    <submittedName>
        <fullName evidence="1">UPF0149 family protein</fullName>
    </submittedName>
</protein>
<dbReference type="RefSeq" id="WP_171276108.1">
    <property type="nucleotide sequence ID" value="NZ_CAWPJG010000001.1"/>
</dbReference>
<dbReference type="EMBL" id="CP038441">
    <property type="protein sequence ID" value="QJT21880.1"/>
    <property type="molecule type" value="Genomic_DNA"/>
</dbReference>
<proteinExistence type="predicted"/>
<evidence type="ECO:0000313" key="2">
    <source>
        <dbReference type="Proteomes" id="UP000501427"/>
    </source>
</evidence>
<gene>
    <name evidence="1" type="ORF">E4184_10900</name>
</gene>
<evidence type="ECO:0000313" key="1">
    <source>
        <dbReference type="EMBL" id="QJT21880.1"/>
    </source>
</evidence>
<dbReference type="AlphaFoldDB" id="A0A6M4YA60"/>
<name>A0A6M4YA60_AERME</name>
<sequence>MNPATRTRHLNQWIQNHSQQDMSYPALHGFLCARLTGPTAPDWQDPLAGLLPHDAELDEKSAEALHHLIAELEAQADDAQLALPSQCRLSNETPEQVFEQRHPLGQWSYGFSQGVARWPTPTDLNDPATRHRFSLVAELCLFRDRPMARMLHQAAASELPFLDFCKRQRQQMKTALNLLLTLDQDEARHEEEPLPDNEQTRQWQQWFEQAAQCRDPLARLSWFERIIADASPLFDETFWHQHAGRGWSAPEARPLIAAQAGRADCLLRLGQQEQARQAYLALLDLCQADEPGCRHPLSSLYAWQGDWAALQGLLVRFNESSCWLRYNKALMVFATEGEQAAQPHLAAALGANPHVPATLLGQRRLPKQEPRHWQGGSRDEAALYALQSREAWLAHNALIWLRKSVNSKAS</sequence>
<dbReference type="SUPFAM" id="SSF101327">
    <property type="entry name" value="YgfB-like"/>
    <property type="match status" value="1"/>
</dbReference>